<feature type="non-terminal residue" evidence="5">
    <location>
        <position position="93"/>
    </location>
</feature>
<evidence type="ECO:0000259" key="4">
    <source>
        <dbReference type="PROSITE" id="PS50995"/>
    </source>
</evidence>
<dbReference type="Gene3D" id="1.10.10.10">
    <property type="entry name" value="Winged helix-like DNA-binding domain superfamily/Winged helix DNA-binding domain"/>
    <property type="match status" value="1"/>
</dbReference>
<dbReference type="Pfam" id="PF01047">
    <property type="entry name" value="MarR"/>
    <property type="match status" value="1"/>
</dbReference>
<reference evidence="5" key="1">
    <citation type="journal article" date="2013" name="Environ. Microbiol.">
        <title>Microbiota from the distal guts of lean and obese adolescents exhibit partial functional redundancy besides clear differences in community structure.</title>
        <authorList>
            <person name="Ferrer M."/>
            <person name="Ruiz A."/>
            <person name="Lanza F."/>
            <person name="Haange S.B."/>
            <person name="Oberbach A."/>
            <person name="Till H."/>
            <person name="Bargiela R."/>
            <person name="Campoy C."/>
            <person name="Segura M.T."/>
            <person name="Richter M."/>
            <person name="von Bergen M."/>
            <person name="Seifert J."/>
            <person name="Suarez A."/>
        </authorList>
    </citation>
    <scope>NUCLEOTIDE SEQUENCE</scope>
</reference>
<accession>K1TKL7</accession>
<evidence type="ECO:0000256" key="1">
    <source>
        <dbReference type="ARBA" id="ARBA00023015"/>
    </source>
</evidence>
<keyword evidence="2" id="KW-0238">DNA-binding</keyword>
<dbReference type="PANTHER" id="PTHR42756">
    <property type="entry name" value="TRANSCRIPTIONAL REGULATOR, MARR"/>
    <property type="match status" value="1"/>
</dbReference>
<dbReference type="InterPro" id="IPR036388">
    <property type="entry name" value="WH-like_DNA-bd_sf"/>
</dbReference>
<keyword evidence="3" id="KW-0804">Transcription</keyword>
<dbReference type="PANTHER" id="PTHR42756:SF1">
    <property type="entry name" value="TRANSCRIPTIONAL REPRESSOR OF EMRAB OPERON"/>
    <property type="match status" value="1"/>
</dbReference>
<dbReference type="PROSITE" id="PS50995">
    <property type="entry name" value="HTH_MARR_2"/>
    <property type="match status" value="1"/>
</dbReference>
<dbReference type="AlphaFoldDB" id="K1TKL7"/>
<keyword evidence="1" id="KW-0805">Transcription regulation</keyword>
<comment type="caution">
    <text evidence="5">The sequence shown here is derived from an EMBL/GenBank/DDBJ whole genome shotgun (WGS) entry which is preliminary data.</text>
</comment>
<gene>
    <name evidence="5" type="ORF">OBE_05113</name>
</gene>
<name>K1TKL7_9ZZZZ</name>
<evidence type="ECO:0000256" key="3">
    <source>
        <dbReference type="ARBA" id="ARBA00023163"/>
    </source>
</evidence>
<proteinExistence type="predicted"/>
<dbReference type="InterPro" id="IPR000835">
    <property type="entry name" value="HTH_MarR-typ"/>
</dbReference>
<dbReference type="InterPro" id="IPR036390">
    <property type="entry name" value="WH_DNA-bd_sf"/>
</dbReference>
<protein>
    <submittedName>
        <fullName evidence="5">Transcriptional regulator, MarR family</fullName>
    </submittedName>
</protein>
<feature type="domain" description="HTH marR-type" evidence="4">
    <location>
        <begin position="1"/>
        <end position="93"/>
    </location>
</feature>
<dbReference type="GO" id="GO:0003700">
    <property type="term" value="F:DNA-binding transcription factor activity"/>
    <property type="evidence" value="ECO:0007669"/>
    <property type="project" value="InterPro"/>
</dbReference>
<dbReference type="EMBL" id="AJWZ01003492">
    <property type="protein sequence ID" value="EKC68099.1"/>
    <property type="molecule type" value="Genomic_DNA"/>
</dbReference>
<evidence type="ECO:0000256" key="2">
    <source>
        <dbReference type="ARBA" id="ARBA00023125"/>
    </source>
</evidence>
<sequence length="93" mass="10514">MASELKELVFKMNKLDCYKRYAMHKMLRDSGVYFGQPPVLDYLSEHGECSQKELSDGINVSPASVAVSVKRMQKSGLITKISDENDLRCNRIA</sequence>
<dbReference type="SUPFAM" id="SSF46785">
    <property type="entry name" value="Winged helix' DNA-binding domain"/>
    <property type="match status" value="1"/>
</dbReference>
<dbReference type="GO" id="GO:0003677">
    <property type="term" value="F:DNA binding"/>
    <property type="evidence" value="ECO:0007669"/>
    <property type="project" value="UniProtKB-KW"/>
</dbReference>
<evidence type="ECO:0000313" key="5">
    <source>
        <dbReference type="EMBL" id="EKC68099.1"/>
    </source>
</evidence>
<organism evidence="5">
    <name type="scientific">human gut metagenome</name>
    <dbReference type="NCBI Taxonomy" id="408170"/>
    <lineage>
        <taxon>unclassified sequences</taxon>
        <taxon>metagenomes</taxon>
        <taxon>organismal metagenomes</taxon>
    </lineage>
</organism>